<gene>
    <name evidence="1" type="ORF">FH608_010840</name>
</gene>
<evidence type="ECO:0000313" key="2">
    <source>
        <dbReference type="Proteomes" id="UP000312512"/>
    </source>
</evidence>
<keyword evidence="2" id="KW-1185">Reference proteome</keyword>
<dbReference type="InterPro" id="IPR029063">
    <property type="entry name" value="SAM-dependent_MTases_sf"/>
</dbReference>
<dbReference type="EMBL" id="VDLX02000003">
    <property type="protein sequence ID" value="KAB8195963.1"/>
    <property type="molecule type" value="Genomic_DNA"/>
</dbReference>
<dbReference type="Gene3D" id="3.40.50.150">
    <property type="entry name" value="Vaccinia Virus protein VP39"/>
    <property type="match status" value="1"/>
</dbReference>
<sequence length="246" mass="26983">MGYEELIEEALATPFEGWDWSAFHGRMTGADDLPWGYERLVRERLPGTASLLDLGTGGGELLASLAPLPPRTAATEGFPPNLPVARRRLEPLGVEVAEHTSAFPGGSFELITNRHESYEPGEIRRLLALGGTYVTQQVDGRDMEELNAALQGPPHEDRDWRLGTAAAALAEAGLDVTWRAEAGYPVTFHDVGALVRYLRVVSWQIPGFTVTAYEDRLRALHDGMERGRPLTATARRFALTARHAGE</sequence>
<dbReference type="PANTHER" id="PTHR43460:SF1">
    <property type="entry name" value="METHYLTRANSFERASE TYPE 11 DOMAIN-CONTAINING PROTEIN"/>
    <property type="match status" value="1"/>
</dbReference>
<accession>A0A5C4WQM5</accession>
<dbReference type="RefSeq" id="WP_139630280.1">
    <property type="nucleotide sequence ID" value="NZ_VDLX02000003.1"/>
</dbReference>
<dbReference type="GO" id="GO:0008168">
    <property type="term" value="F:methyltransferase activity"/>
    <property type="evidence" value="ECO:0007669"/>
    <property type="project" value="UniProtKB-KW"/>
</dbReference>
<proteinExistence type="predicted"/>
<keyword evidence="1" id="KW-0489">Methyltransferase</keyword>
<protein>
    <submittedName>
        <fullName evidence="1">Class I SAM-dependent methyltransferase</fullName>
    </submittedName>
</protein>
<reference evidence="1 2" key="1">
    <citation type="submission" date="2019-10" db="EMBL/GenBank/DDBJ databases">
        <title>Nonomuraea sp. nov., isolated from Phyllanthus amarus.</title>
        <authorList>
            <person name="Klykleung N."/>
            <person name="Tanasupawat S."/>
        </authorList>
    </citation>
    <scope>NUCLEOTIDE SEQUENCE [LARGE SCALE GENOMIC DNA]</scope>
    <source>
        <strain evidence="1 2">PA1-10</strain>
    </source>
</reference>
<organism evidence="1 2">
    <name type="scientific">Nonomuraea phyllanthi</name>
    <dbReference type="NCBI Taxonomy" id="2219224"/>
    <lineage>
        <taxon>Bacteria</taxon>
        <taxon>Bacillati</taxon>
        <taxon>Actinomycetota</taxon>
        <taxon>Actinomycetes</taxon>
        <taxon>Streptosporangiales</taxon>
        <taxon>Streptosporangiaceae</taxon>
        <taxon>Nonomuraea</taxon>
    </lineage>
</organism>
<dbReference type="InterPro" id="IPR052939">
    <property type="entry name" value="23S_rRNA_MeTrnsfrase_RlmA"/>
</dbReference>
<dbReference type="AlphaFoldDB" id="A0A5C4WQM5"/>
<dbReference type="SUPFAM" id="SSF53335">
    <property type="entry name" value="S-adenosyl-L-methionine-dependent methyltransferases"/>
    <property type="match status" value="1"/>
</dbReference>
<evidence type="ECO:0000313" key="1">
    <source>
        <dbReference type="EMBL" id="KAB8195963.1"/>
    </source>
</evidence>
<dbReference type="GO" id="GO:0032259">
    <property type="term" value="P:methylation"/>
    <property type="evidence" value="ECO:0007669"/>
    <property type="project" value="UniProtKB-KW"/>
</dbReference>
<keyword evidence="1" id="KW-0808">Transferase</keyword>
<dbReference type="OrthoDB" id="9795864at2"/>
<name>A0A5C4WQM5_9ACTN</name>
<dbReference type="Proteomes" id="UP000312512">
    <property type="component" value="Unassembled WGS sequence"/>
</dbReference>
<dbReference type="PANTHER" id="PTHR43460">
    <property type="entry name" value="METHYLTRANSFERASE"/>
    <property type="match status" value="1"/>
</dbReference>
<comment type="caution">
    <text evidence="1">The sequence shown here is derived from an EMBL/GenBank/DDBJ whole genome shotgun (WGS) entry which is preliminary data.</text>
</comment>